<dbReference type="RefSeq" id="WP_110269364.1">
    <property type="nucleotide sequence ID" value="NZ_CP029289.2"/>
</dbReference>
<sequence length="198" mass="21973">MSIDYLIIIFAISFATNSTPFFGTPYTLVATSFLVKSGITPLNMIEVILITAIGAALAKSVMYSLGYGVRNTFKNNKNVKFFSKFINKRSFFIALFFAALFPFLPLDDFIFLIGGAGKASLLKMLEITFVSKIIKSSIEITVEAFGLIAISDLIGISPFLLGIISSIVFTILGIVLFKIDWESIYTKLKDKFDLFYTD</sequence>
<dbReference type="EMBL" id="CP029289">
    <property type="protein sequence ID" value="AWR93480.1"/>
    <property type="molecule type" value="Genomic_DNA"/>
</dbReference>
<keyword evidence="3" id="KW-1185">Reference proteome</keyword>
<keyword evidence="1" id="KW-0472">Membrane</keyword>
<dbReference type="GeneID" id="36830789"/>
<feature type="transmembrane region" description="Helical" evidence="1">
    <location>
        <begin position="159"/>
        <end position="179"/>
    </location>
</feature>
<reference evidence="2 3" key="1">
    <citation type="submission" date="2018-05" db="EMBL/GenBank/DDBJ databases">
        <title>Complete Genome Sequences of Extremely Thermoacidophilic, Metal-Mobilizing Type-Strain Members of the Archaeal Family Sulfolobaceae: Acidianus brierleyi DSM-1651T, Acidianus sulfidivorans DSM-18786T, Metallosphaera hakonensis DSM-7519T, and Metallosphaera prunae DSM-10039T.</title>
        <authorList>
            <person name="Counts J.A."/>
            <person name="Kelly R.M."/>
        </authorList>
    </citation>
    <scope>NUCLEOTIDE SEQUENCE [LARGE SCALE GENOMIC DNA]</scope>
    <source>
        <strain evidence="2 3">DSM 1651</strain>
    </source>
</reference>
<dbReference type="InterPro" id="IPR051311">
    <property type="entry name" value="DedA_domain"/>
</dbReference>
<evidence type="ECO:0000313" key="2">
    <source>
        <dbReference type="EMBL" id="AWR93480.1"/>
    </source>
</evidence>
<feature type="transmembrane region" description="Helical" evidence="1">
    <location>
        <begin position="90"/>
        <end position="114"/>
    </location>
</feature>
<organism evidence="2 3">
    <name type="scientific">Acidianus brierleyi</name>
    <dbReference type="NCBI Taxonomy" id="41673"/>
    <lineage>
        <taxon>Archaea</taxon>
        <taxon>Thermoproteota</taxon>
        <taxon>Thermoprotei</taxon>
        <taxon>Sulfolobales</taxon>
        <taxon>Sulfolobaceae</taxon>
        <taxon>Acidianus</taxon>
    </lineage>
</organism>
<protein>
    <recommendedName>
        <fullName evidence="4">DedA family protein</fullName>
    </recommendedName>
</protein>
<dbReference type="OrthoDB" id="34468at2157"/>
<dbReference type="Proteomes" id="UP000248044">
    <property type="component" value="Chromosome"/>
</dbReference>
<feature type="transmembrane region" description="Helical" evidence="1">
    <location>
        <begin position="47"/>
        <end position="69"/>
    </location>
</feature>
<gene>
    <name evidence="2" type="ORF">DFR85_01495</name>
</gene>
<accession>A0A2U9IBU8</accession>
<dbReference type="KEGG" id="abri:DFR85_01495"/>
<keyword evidence="1" id="KW-0812">Transmembrane</keyword>
<name>A0A2U9IBU8_9CREN</name>
<evidence type="ECO:0000256" key="1">
    <source>
        <dbReference type="SAM" id="Phobius"/>
    </source>
</evidence>
<evidence type="ECO:0000313" key="3">
    <source>
        <dbReference type="Proteomes" id="UP000248044"/>
    </source>
</evidence>
<evidence type="ECO:0008006" key="4">
    <source>
        <dbReference type="Google" id="ProtNLM"/>
    </source>
</evidence>
<proteinExistence type="predicted"/>
<keyword evidence="1" id="KW-1133">Transmembrane helix</keyword>
<dbReference type="PANTHER" id="PTHR42709">
    <property type="entry name" value="ALKALINE PHOSPHATASE LIKE PROTEIN"/>
    <property type="match status" value="1"/>
</dbReference>
<dbReference type="AlphaFoldDB" id="A0A2U9IBU8"/>